<reference evidence="1" key="1">
    <citation type="journal article" date="2014" name="Front. Microbiol.">
        <title>High frequency of phylogenetically diverse reductive dehalogenase-homologous genes in deep subseafloor sedimentary metagenomes.</title>
        <authorList>
            <person name="Kawai M."/>
            <person name="Futagami T."/>
            <person name="Toyoda A."/>
            <person name="Takaki Y."/>
            <person name="Nishi S."/>
            <person name="Hori S."/>
            <person name="Arai W."/>
            <person name="Tsubouchi T."/>
            <person name="Morono Y."/>
            <person name="Uchiyama I."/>
            <person name="Ito T."/>
            <person name="Fujiyama A."/>
            <person name="Inagaki F."/>
            <person name="Takami H."/>
        </authorList>
    </citation>
    <scope>NUCLEOTIDE SEQUENCE</scope>
    <source>
        <strain evidence="1">Expedition CK06-06</strain>
    </source>
</reference>
<name>X1RAY9_9ZZZZ</name>
<dbReference type="AlphaFoldDB" id="X1RAY9"/>
<accession>X1RAY9</accession>
<dbReference type="Gene3D" id="3.40.50.920">
    <property type="match status" value="1"/>
</dbReference>
<sequence>GFGSAVTEVTVKQYPVPVEMVGIKDRFGKSGSPQELMQGTTTFILGKTRIRVISSID</sequence>
<gene>
    <name evidence="1" type="ORF">S12H4_22694</name>
</gene>
<dbReference type="InterPro" id="IPR009014">
    <property type="entry name" value="Transketo_C/PFOR_II"/>
</dbReference>
<organism evidence="1">
    <name type="scientific">marine sediment metagenome</name>
    <dbReference type="NCBI Taxonomy" id="412755"/>
    <lineage>
        <taxon>unclassified sequences</taxon>
        <taxon>metagenomes</taxon>
        <taxon>ecological metagenomes</taxon>
    </lineage>
</organism>
<protein>
    <submittedName>
        <fullName evidence="1">Uncharacterized protein</fullName>
    </submittedName>
</protein>
<comment type="caution">
    <text evidence="1">The sequence shown here is derived from an EMBL/GenBank/DDBJ whole genome shotgun (WGS) entry which is preliminary data.</text>
</comment>
<proteinExistence type="predicted"/>
<evidence type="ECO:0000313" key="1">
    <source>
        <dbReference type="EMBL" id="GAI77912.1"/>
    </source>
</evidence>
<feature type="non-terminal residue" evidence="1">
    <location>
        <position position="1"/>
    </location>
</feature>
<dbReference type="EMBL" id="BARW01011889">
    <property type="protein sequence ID" value="GAI77912.1"/>
    <property type="molecule type" value="Genomic_DNA"/>
</dbReference>